<dbReference type="PaxDb" id="39947-A0A0P0VP13"/>
<name>A0A0P0VP13_ORYSJ</name>
<reference evidence="2 3" key="2">
    <citation type="journal article" date="2013" name="Plant Cell Physiol.">
        <title>Rice Annotation Project Database (RAP-DB): an integrative and interactive database for rice genomics.</title>
        <authorList>
            <person name="Sakai H."/>
            <person name="Lee S.S."/>
            <person name="Tanaka T."/>
            <person name="Numa H."/>
            <person name="Kim J."/>
            <person name="Kawahara Y."/>
            <person name="Wakimoto H."/>
            <person name="Yang C.C."/>
            <person name="Iwamoto M."/>
            <person name="Abe T."/>
            <person name="Yamada Y."/>
            <person name="Muto A."/>
            <person name="Inokuchi H."/>
            <person name="Ikemura T."/>
            <person name="Matsumoto T."/>
            <person name="Sasaki T."/>
            <person name="Itoh T."/>
        </authorList>
    </citation>
    <scope>NUCLEOTIDE SEQUENCE [LARGE SCALE GENOMIC DNA]</scope>
    <source>
        <strain evidence="3">cv. Nipponbare</strain>
    </source>
</reference>
<dbReference type="eggNOG" id="ENOG502R5QV">
    <property type="taxonomic scope" value="Eukaryota"/>
</dbReference>
<dbReference type="EMBL" id="AP014958">
    <property type="protein sequence ID" value="BAS80748.1"/>
    <property type="molecule type" value="Genomic_DNA"/>
</dbReference>
<keyword evidence="3" id="KW-1185">Reference proteome</keyword>
<organism evidence="2 3">
    <name type="scientific">Oryza sativa subsp. japonica</name>
    <name type="common">Rice</name>
    <dbReference type="NCBI Taxonomy" id="39947"/>
    <lineage>
        <taxon>Eukaryota</taxon>
        <taxon>Viridiplantae</taxon>
        <taxon>Streptophyta</taxon>
        <taxon>Embryophyta</taxon>
        <taxon>Tracheophyta</taxon>
        <taxon>Spermatophyta</taxon>
        <taxon>Magnoliopsida</taxon>
        <taxon>Liliopsida</taxon>
        <taxon>Poales</taxon>
        <taxon>Poaceae</taxon>
        <taxon>BOP clade</taxon>
        <taxon>Oryzoideae</taxon>
        <taxon>Oryzeae</taxon>
        <taxon>Oryzinae</taxon>
        <taxon>Oryza</taxon>
        <taxon>Oryza sativa</taxon>
    </lineage>
</organism>
<sequence length="97" mass="11092">MCSTACIAFGLDVSKLPQRAPLPCLGVQRQQERLGLVPLILRLLLHPQELDGHVRVEGVVCRDGERPENEHHRRRPPRREPPPRSPSLRPRPRPRGH</sequence>
<gene>
    <name evidence="2" type="ordered locus">Os02g0730725</name>
    <name evidence="2" type="ORF">OSNPB_020730725</name>
</gene>
<proteinExistence type="predicted"/>
<accession>A0A0P0VP13</accession>
<dbReference type="AlphaFoldDB" id="A0A0P0VP13"/>
<evidence type="ECO:0000313" key="3">
    <source>
        <dbReference type="Proteomes" id="UP000059680"/>
    </source>
</evidence>
<dbReference type="Gramene" id="Os02t0730725-00">
    <property type="protein sequence ID" value="Os02t0730725-00"/>
    <property type="gene ID" value="Os02g0730725"/>
</dbReference>
<feature type="region of interest" description="Disordered" evidence="1">
    <location>
        <begin position="56"/>
        <end position="97"/>
    </location>
</feature>
<protein>
    <submittedName>
        <fullName evidence="2">Os02g0730725 protein</fullName>
    </submittedName>
</protein>
<reference evidence="3" key="1">
    <citation type="journal article" date="2005" name="Nature">
        <title>The map-based sequence of the rice genome.</title>
        <authorList>
            <consortium name="International rice genome sequencing project (IRGSP)"/>
            <person name="Matsumoto T."/>
            <person name="Wu J."/>
            <person name="Kanamori H."/>
            <person name="Katayose Y."/>
            <person name="Fujisawa M."/>
            <person name="Namiki N."/>
            <person name="Mizuno H."/>
            <person name="Yamamoto K."/>
            <person name="Antonio B.A."/>
            <person name="Baba T."/>
            <person name="Sakata K."/>
            <person name="Nagamura Y."/>
            <person name="Aoki H."/>
            <person name="Arikawa K."/>
            <person name="Arita K."/>
            <person name="Bito T."/>
            <person name="Chiden Y."/>
            <person name="Fujitsuka N."/>
            <person name="Fukunaka R."/>
            <person name="Hamada M."/>
            <person name="Harada C."/>
            <person name="Hayashi A."/>
            <person name="Hijishita S."/>
            <person name="Honda M."/>
            <person name="Hosokawa S."/>
            <person name="Ichikawa Y."/>
            <person name="Idonuma A."/>
            <person name="Iijima M."/>
            <person name="Ikeda M."/>
            <person name="Ikeno M."/>
            <person name="Ito K."/>
            <person name="Ito S."/>
            <person name="Ito T."/>
            <person name="Ito Y."/>
            <person name="Ito Y."/>
            <person name="Iwabuchi A."/>
            <person name="Kamiya K."/>
            <person name="Karasawa W."/>
            <person name="Kurita K."/>
            <person name="Katagiri S."/>
            <person name="Kikuta A."/>
            <person name="Kobayashi H."/>
            <person name="Kobayashi N."/>
            <person name="Machita K."/>
            <person name="Maehara T."/>
            <person name="Masukawa M."/>
            <person name="Mizubayashi T."/>
            <person name="Mukai Y."/>
            <person name="Nagasaki H."/>
            <person name="Nagata Y."/>
            <person name="Naito S."/>
            <person name="Nakashima M."/>
            <person name="Nakama Y."/>
            <person name="Nakamichi Y."/>
            <person name="Nakamura M."/>
            <person name="Meguro A."/>
            <person name="Negishi M."/>
            <person name="Ohta I."/>
            <person name="Ohta T."/>
            <person name="Okamoto M."/>
            <person name="Ono N."/>
            <person name="Saji S."/>
            <person name="Sakaguchi M."/>
            <person name="Sakai K."/>
            <person name="Shibata M."/>
            <person name="Shimokawa T."/>
            <person name="Song J."/>
            <person name="Takazaki Y."/>
            <person name="Terasawa K."/>
            <person name="Tsugane M."/>
            <person name="Tsuji K."/>
            <person name="Ueda S."/>
            <person name="Waki K."/>
            <person name="Yamagata H."/>
            <person name="Yamamoto M."/>
            <person name="Yamamoto S."/>
            <person name="Yamane H."/>
            <person name="Yoshiki S."/>
            <person name="Yoshihara R."/>
            <person name="Yukawa K."/>
            <person name="Zhong H."/>
            <person name="Yano M."/>
            <person name="Yuan Q."/>
            <person name="Ouyang S."/>
            <person name="Liu J."/>
            <person name="Jones K.M."/>
            <person name="Gansberger K."/>
            <person name="Moffat K."/>
            <person name="Hill J."/>
            <person name="Bera J."/>
            <person name="Fadrosh D."/>
            <person name="Jin S."/>
            <person name="Johri S."/>
            <person name="Kim M."/>
            <person name="Overton L."/>
            <person name="Reardon M."/>
            <person name="Tsitrin T."/>
            <person name="Vuong H."/>
            <person name="Weaver B."/>
            <person name="Ciecko A."/>
            <person name="Tallon L."/>
            <person name="Jackson J."/>
            <person name="Pai G."/>
            <person name="Aken S.V."/>
            <person name="Utterback T."/>
            <person name="Reidmuller S."/>
            <person name="Feldblyum T."/>
            <person name="Hsiao J."/>
            <person name="Zismann V."/>
            <person name="Iobst S."/>
            <person name="de Vazeille A.R."/>
            <person name="Buell C.R."/>
            <person name="Ying K."/>
            <person name="Li Y."/>
            <person name="Lu T."/>
            <person name="Huang Y."/>
            <person name="Zhao Q."/>
            <person name="Feng Q."/>
            <person name="Zhang L."/>
            <person name="Zhu J."/>
            <person name="Weng Q."/>
            <person name="Mu J."/>
            <person name="Lu Y."/>
            <person name="Fan D."/>
            <person name="Liu Y."/>
            <person name="Guan J."/>
            <person name="Zhang Y."/>
            <person name="Yu S."/>
            <person name="Liu X."/>
            <person name="Zhang Y."/>
            <person name="Hong G."/>
            <person name="Han B."/>
            <person name="Choisne N."/>
            <person name="Demange N."/>
            <person name="Orjeda G."/>
            <person name="Samain S."/>
            <person name="Cattolico L."/>
            <person name="Pelletier E."/>
            <person name="Couloux A."/>
            <person name="Segurens B."/>
            <person name="Wincker P."/>
            <person name="D'Hont A."/>
            <person name="Scarpelli C."/>
            <person name="Weissenbach J."/>
            <person name="Salanoubat M."/>
            <person name="Quetier F."/>
            <person name="Yu Y."/>
            <person name="Kim H.R."/>
            <person name="Rambo T."/>
            <person name="Currie J."/>
            <person name="Collura K."/>
            <person name="Luo M."/>
            <person name="Yang T."/>
            <person name="Ammiraju J.S.S."/>
            <person name="Engler F."/>
            <person name="Soderlund C."/>
            <person name="Wing R.A."/>
            <person name="Palmer L.E."/>
            <person name="de la Bastide M."/>
            <person name="Spiegel L."/>
            <person name="Nascimento L."/>
            <person name="Zutavern T."/>
            <person name="O'Shaughnessy A."/>
            <person name="Dike S."/>
            <person name="Dedhia N."/>
            <person name="Preston R."/>
            <person name="Balija V."/>
            <person name="McCombie W.R."/>
            <person name="Chow T."/>
            <person name="Chen H."/>
            <person name="Chung M."/>
            <person name="Chen C."/>
            <person name="Shaw J."/>
            <person name="Wu H."/>
            <person name="Hsiao K."/>
            <person name="Chao Y."/>
            <person name="Chu M."/>
            <person name="Cheng C."/>
            <person name="Hour A."/>
            <person name="Lee P."/>
            <person name="Lin S."/>
            <person name="Lin Y."/>
            <person name="Liou J."/>
            <person name="Liu S."/>
            <person name="Hsing Y."/>
            <person name="Raghuvanshi S."/>
            <person name="Mohanty A."/>
            <person name="Bharti A.K."/>
            <person name="Gaur A."/>
            <person name="Gupta V."/>
            <person name="Kumar D."/>
            <person name="Ravi V."/>
            <person name="Vij S."/>
            <person name="Kapur A."/>
            <person name="Khurana P."/>
            <person name="Khurana P."/>
            <person name="Khurana J.P."/>
            <person name="Tyagi A.K."/>
            <person name="Gaikwad K."/>
            <person name="Singh A."/>
            <person name="Dalal V."/>
            <person name="Srivastava S."/>
            <person name="Dixit A."/>
            <person name="Pal A.K."/>
            <person name="Ghazi I.A."/>
            <person name="Yadav M."/>
            <person name="Pandit A."/>
            <person name="Bhargava A."/>
            <person name="Sureshbabu K."/>
            <person name="Batra K."/>
            <person name="Sharma T.R."/>
            <person name="Mohapatra T."/>
            <person name="Singh N.K."/>
            <person name="Messing J."/>
            <person name="Nelson A.B."/>
            <person name="Fuks G."/>
            <person name="Kavchok S."/>
            <person name="Keizer G."/>
            <person name="Linton E."/>
            <person name="Llaca V."/>
            <person name="Song R."/>
            <person name="Tanyolac B."/>
            <person name="Young S."/>
            <person name="Ho-Il K."/>
            <person name="Hahn J.H."/>
            <person name="Sangsakoo G."/>
            <person name="Vanavichit A."/>
            <person name="de Mattos Luiz.A.T."/>
            <person name="Zimmer P.D."/>
            <person name="Malone G."/>
            <person name="Dellagostin O."/>
            <person name="de Oliveira A.C."/>
            <person name="Bevan M."/>
            <person name="Bancroft I."/>
            <person name="Minx P."/>
            <person name="Cordum H."/>
            <person name="Wilson R."/>
            <person name="Cheng Z."/>
            <person name="Jin W."/>
            <person name="Jiang J."/>
            <person name="Leong S.A."/>
            <person name="Iwama H."/>
            <person name="Gojobori T."/>
            <person name="Itoh T."/>
            <person name="Niimura Y."/>
            <person name="Fujii Y."/>
            <person name="Habara T."/>
            <person name="Sakai H."/>
            <person name="Sato Y."/>
            <person name="Wilson G."/>
            <person name="Kumar K."/>
            <person name="McCouch S."/>
            <person name="Juretic N."/>
            <person name="Hoen D."/>
            <person name="Wright S."/>
            <person name="Bruskiewich R."/>
            <person name="Bureau T."/>
            <person name="Miyao A."/>
            <person name="Hirochika H."/>
            <person name="Nishikawa T."/>
            <person name="Kadowaki K."/>
            <person name="Sugiura M."/>
            <person name="Burr B."/>
            <person name="Sasaki T."/>
        </authorList>
    </citation>
    <scope>NUCLEOTIDE SEQUENCE [LARGE SCALE GENOMIC DNA]</scope>
    <source>
        <strain evidence="3">cv. Nipponbare</strain>
    </source>
</reference>
<reference evidence="2 3" key="3">
    <citation type="journal article" date="2013" name="Rice">
        <title>Improvement of the Oryza sativa Nipponbare reference genome using next generation sequence and optical map data.</title>
        <authorList>
            <person name="Kawahara Y."/>
            <person name="de la Bastide M."/>
            <person name="Hamilton J.P."/>
            <person name="Kanamori H."/>
            <person name="McCombie W.R."/>
            <person name="Ouyang S."/>
            <person name="Schwartz D.C."/>
            <person name="Tanaka T."/>
            <person name="Wu J."/>
            <person name="Zhou S."/>
            <person name="Childs K.L."/>
            <person name="Davidson R.M."/>
            <person name="Lin H."/>
            <person name="Quesada-Ocampo L."/>
            <person name="Vaillancourt B."/>
            <person name="Sakai H."/>
            <person name="Lee S.S."/>
            <person name="Kim J."/>
            <person name="Numa H."/>
            <person name="Itoh T."/>
            <person name="Buell C.R."/>
            <person name="Matsumoto T."/>
        </authorList>
    </citation>
    <scope>NUCLEOTIDE SEQUENCE [LARGE SCALE GENOMIC DNA]</scope>
    <source>
        <strain evidence="3">cv. Nipponbare</strain>
    </source>
</reference>
<dbReference type="InParanoid" id="A0A0P0VP13"/>
<feature type="compositionally biased region" description="Basic and acidic residues" evidence="1">
    <location>
        <begin position="56"/>
        <end position="71"/>
    </location>
</feature>
<evidence type="ECO:0000313" key="2">
    <source>
        <dbReference type="EMBL" id="BAS80748.1"/>
    </source>
</evidence>
<evidence type="ECO:0000256" key="1">
    <source>
        <dbReference type="SAM" id="MobiDB-lite"/>
    </source>
</evidence>
<dbReference type="Proteomes" id="UP000059680">
    <property type="component" value="Chromosome 2"/>
</dbReference>